<organism evidence="1 3">
    <name type="scientific">Bacteroides caccae</name>
    <dbReference type="NCBI Taxonomy" id="47678"/>
    <lineage>
        <taxon>Bacteria</taxon>
        <taxon>Pseudomonadati</taxon>
        <taxon>Bacteroidota</taxon>
        <taxon>Bacteroidia</taxon>
        <taxon>Bacteroidales</taxon>
        <taxon>Bacteroidaceae</taxon>
        <taxon>Bacteroides</taxon>
    </lineage>
</organism>
<dbReference type="Proteomes" id="UP000095657">
    <property type="component" value="Unassembled WGS sequence"/>
</dbReference>
<name>A0A174TXQ0_9BACE</name>
<evidence type="ECO:0000313" key="1">
    <source>
        <dbReference type="EMBL" id="CUQ12315.1"/>
    </source>
</evidence>
<dbReference type="EMBL" id="CZAI01000012">
    <property type="protein sequence ID" value="CUQ12315.1"/>
    <property type="molecule type" value="Genomic_DNA"/>
</dbReference>
<proteinExistence type="predicted"/>
<evidence type="ECO:0000313" key="4">
    <source>
        <dbReference type="Proteomes" id="UP000095725"/>
    </source>
</evidence>
<evidence type="ECO:0000313" key="2">
    <source>
        <dbReference type="EMBL" id="CUQ15825.1"/>
    </source>
</evidence>
<reference evidence="3 4" key="1">
    <citation type="submission" date="2015-09" db="EMBL/GenBank/DDBJ databases">
        <authorList>
            <consortium name="Pathogen Informatics"/>
        </authorList>
    </citation>
    <scope>NUCLEOTIDE SEQUENCE [LARGE SCALE GENOMIC DNA]</scope>
    <source>
        <strain evidence="1 3">2789STDY5834880</strain>
        <strain evidence="2 4">2789STDY5834946</strain>
    </source>
</reference>
<dbReference type="EMBL" id="CZBL01000007">
    <property type="protein sequence ID" value="CUQ15825.1"/>
    <property type="molecule type" value="Genomic_DNA"/>
</dbReference>
<sequence length="51" mass="5711">MKVQNNICEGSLITNYLPADYCDSFLKTIVSDKVVTPEVLTILLLLYSSFP</sequence>
<dbReference type="STRING" id="47678.ERS852494_04026"/>
<dbReference type="Proteomes" id="UP000095725">
    <property type="component" value="Unassembled WGS sequence"/>
</dbReference>
<accession>A0A174TXQ0</accession>
<protein>
    <submittedName>
        <fullName evidence="1">Uncharacterized protein</fullName>
    </submittedName>
</protein>
<dbReference type="AlphaFoldDB" id="A0A174TXQ0"/>
<gene>
    <name evidence="1" type="ORF">ERS852494_04026</name>
    <name evidence="2" type="ORF">ERS852558_02008</name>
</gene>
<evidence type="ECO:0000313" key="3">
    <source>
        <dbReference type="Proteomes" id="UP000095657"/>
    </source>
</evidence>